<protein>
    <submittedName>
        <fullName evidence="1">Uncharacterized protein</fullName>
    </submittedName>
</protein>
<organism evidence="1 2">
    <name type="scientific">Acetobacter senegalensis</name>
    <dbReference type="NCBI Taxonomy" id="446692"/>
    <lineage>
        <taxon>Bacteria</taxon>
        <taxon>Pseudomonadati</taxon>
        <taxon>Pseudomonadota</taxon>
        <taxon>Alphaproteobacteria</taxon>
        <taxon>Acetobacterales</taxon>
        <taxon>Acetobacteraceae</taxon>
        <taxon>Acetobacter</taxon>
    </lineage>
</organism>
<sequence length="182" mass="21262">MKIYDVEKYVVKGAIAFLCLFTAYDISNAERLINHSIIPSKVKFIHEYNGRNRKEFINKIFDINLKKEKDIFSKNTDEYYFLGKIDDVERGSLIFSHKIVNGSLKYNLFLSFQSSDCFDFHLFENELGNKNYRLLPLVSSVVARKAIWGDNNRFISVSYIQRLIGADVKKCVYLLDMEGKEK</sequence>
<comment type="caution">
    <text evidence="1">The sequence shown here is derived from an EMBL/GenBank/DDBJ whole genome shotgun (WGS) entry which is preliminary data.</text>
</comment>
<dbReference type="RefSeq" id="WP_086898761.1">
    <property type="nucleotide sequence ID" value="NZ_JOOZ01000144.1"/>
</dbReference>
<gene>
    <name evidence="1" type="ORF">HK16_03235</name>
</gene>
<evidence type="ECO:0000313" key="2">
    <source>
        <dbReference type="Proteomes" id="UP000195072"/>
    </source>
</evidence>
<accession>A0A252EDW8</accession>
<dbReference type="EMBL" id="JOOZ01000144">
    <property type="protein sequence ID" value="OUL64635.1"/>
    <property type="molecule type" value="Genomic_DNA"/>
</dbReference>
<dbReference type="AlphaFoldDB" id="A0A252EDW8"/>
<proteinExistence type="predicted"/>
<dbReference type="Proteomes" id="UP000195072">
    <property type="component" value="Unassembled WGS sequence"/>
</dbReference>
<evidence type="ECO:0000313" key="1">
    <source>
        <dbReference type="EMBL" id="OUL64635.1"/>
    </source>
</evidence>
<name>A0A252EDW8_9PROT</name>
<reference evidence="1 2" key="1">
    <citation type="submission" date="2014-06" db="EMBL/GenBank/DDBJ databases">
        <authorList>
            <person name="Ju J."/>
            <person name="Zhang J."/>
        </authorList>
    </citation>
    <scope>NUCLEOTIDE SEQUENCE [LARGE SCALE GENOMIC DNA]</scope>
    <source>
        <strain evidence="1">DmL_050</strain>
    </source>
</reference>